<comment type="caution">
    <text evidence="4">The sequence shown here is derived from an EMBL/GenBank/DDBJ whole genome shotgun (WGS) entry which is preliminary data.</text>
</comment>
<sequence length="155" mass="16804">MSGLVSYETEVKAGAAKVWELYGTTKMALLAKEALPDTIIGLDILEGQGAVGTIIKITLAGGFSYKEKFTKVDHENRVKETEAIEGGFLDMGLSLYRLRLEVIGKDEEESCMIKSTIEYEVTDGASFDVSLVSVKVFADIAEIVKKRLTTSSGAN</sequence>
<evidence type="ECO:0000313" key="4">
    <source>
        <dbReference type="EMBL" id="KAL3756020.1"/>
    </source>
</evidence>
<proteinExistence type="inferred from homology"/>
<dbReference type="InterPro" id="IPR000916">
    <property type="entry name" value="Bet_v_I/MLP"/>
</dbReference>
<feature type="domain" description="Bet v I/Major latex protein" evidence="3">
    <location>
        <begin position="1"/>
        <end position="147"/>
    </location>
</feature>
<protein>
    <recommendedName>
        <fullName evidence="3">Bet v I/Major latex protein domain-containing protein</fullName>
    </recommendedName>
</protein>
<keyword evidence="5" id="KW-1185">Reference proteome</keyword>
<dbReference type="SMART" id="SM01037">
    <property type="entry name" value="Bet_v_1"/>
    <property type="match status" value="1"/>
</dbReference>
<dbReference type="PANTHER" id="PTHR31213">
    <property type="entry name" value="OS08G0374000 PROTEIN-RELATED"/>
    <property type="match status" value="1"/>
</dbReference>
<evidence type="ECO:0000259" key="3">
    <source>
        <dbReference type="SMART" id="SM01037"/>
    </source>
</evidence>
<dbReference type="Pfam" id="PF00407">
    <property type="entry name" value="Bet_v_1"/>
    <property type="match status" value="1"/>
</dbReference>
<dbReference type="SUPFAM" id="SSF55961">
    <property type="entry name" value="Bet v1-like"/>
    <property type="match status" value="1"/>
</dbReference>
<dbReference type="GO" id="GO:0009820">
    <property type="term" value="P:alkaloid metabolic process"/>
    <property type="evidence" value="ECO:0007669"/>
    <property type="project" value="UniProtKB-KW"/>
</dbReference>
<keyword evidence="2" id="KW-0017">Alkaloid metabolism</keyword>
<reference evidence="4 5" key="1">
    <citation type="submission" date="2024-11" db="EMBL/GenBank/DDBJ databases">
        <title>Chromosome-level genome assembly of Eucalyptus globulus Labill. provides insights into its genome evolution.</title>
        <authorList>
            <person name="Li X."/>
        </authorList>
    </citation>
    <scope>NUCLEOTIDE SEQUENCE [LARGE SCALE GENOMIC DNA]</scope>
    <source>
        <strain evidence="4">CL2024</strain>
        <tissue evidence="4">Fresh tender leaves</tissue>
    </source>
</reference>
<organism evidence="4 5">
    <name type="scientific">Eucalyptus globulus</name>
    <name type="common">Tasmanian blue gum</name>
    <dbReference type="NCBI Taxonomy" id="34317"/>
    <lineage>
        <taxon>Eukaryota</taxon>
        <taxon>Viridiplantae</taxon>
        <taxon>Streptophyta</taxon>
        <taxon>Embryophyta</taxon>
        <taxon>Tracheophyta</taxon>
        <taxon>Spermatophyta</taxon>
        <taxon>Magnoliopsida</taxon>
        <taxon>eudicotyledons</taxon>
        <taxon>Gunneridae</taxon>
        <taxon>Pentapetalae</taxon>
        <taxon>rosids</taxon>
        <taxon>malvids</taxon>
        <taxon>Myrtales</taxon>
        <taxon>Myrtaceae</taxon>
        <taxon>Myrtoideae</taxon>
        <taxon>Eucalypteae</taxon>
        <taxon>Eucalyptus</taxon>
    </lineage>
</organism>
<dbReference type="PANTHER" id="PTHR31213:SF19">
    <property type="entry name" value="BET V I_MAJOR LATEX PROTEIN DOMAIN-CONTAINING PROTEIN"/>
    <property type="match status" value="1"/>
</dbReference>
<dbReference type="InterPro" id="IPR023393">
    <property type="entry name" value="START-like_dom_sf"/>
</dbReference>
<comment type="similarity">
    <text evidence="1">Belongs to the BetVI family.</text>
</comment>
<dbReference type="EMBL" id="JBJKBG010000001">
    <property type="protein sequence ID" value="KAL3756020.1"/>
    <property type="molecule type" value="Genomic_DNA"/>
</dbReference>
<dbReference type="Proteomes" id="UP001634007">
    <property type="component" value="Unassembled WGS sequence"/>
</dbReference>
<dbReference type="AlphaFoldDB" id="A0ABD3LW66"/>
<accession>A0ABD3LW66</accession>
<dbReference type="InterPro" id="IPR050279">
    <property type="entry name" value="Plant_def-hormone_signal"/>
</dbReference>
<evidence type="ECO:0000313" key="5">
    <source>
        <dbReference type="Proteomes" id="UP001634007"/>
    </source>
</evidence>
<evidence type="ECO:0000256" key="2">
    <source>
        <dbReference type="ARBA" id="ARBA00022589"/>
    </source>
</evidence>
<name>A0ABD3LW66_EUCGL</name>
<dbReference type="Gene3D" id="3.30.530.20">
    <property type="match status" value="1"/>
</dbReference>
<gene>
    <name evidence="4" type="ORF">ACJRO7_002971</name>
</gene>
<evidence type="ECO:0000256" key="1">
    <source>
        <dbReference type="ARBA" id="ARBA00009744"/>
    </source>
</evidence>